<organism evidence="1 2">
    <name type="scientific">Candidatus Methanofastidiosum methylothiophilum</name>
    <dbReference type="NCBI Taxonomy" id="1705564"/>
    <lineage>
        <taxon>Archaea</taxon>
        <taxon>Methanobacteriati</taxon>
        <taxon>Methanobacteriota</taxon>
        <taxon>Stenosarchaea group</taxon>
        <taxon>Candidatus Methanofastidiosia</taxon>
        <taxon>Candidatus Methanofastidiosales</taxon>
        <taxon>Candidatus Methanofastidiosaceae</taxon>
        <taxon>Candidatus Methanofastidiosum</taxon>
    </lineage>
</organism>
<dbReference type="EMBL" id="LNGC01000012">
    <property type="protein sequence ID" value="KYC53011.1"/>
    <property type="molecule type" value="Genomic_DNA"/>
</dbReference>
<reference evidence="1 2" key="1">
    <citation type="journal article" date="2016" name="ISME J.">
        <title>Chasing the elusive Euryarchaeota class WSA2: genomes reveal a uniquely fastidious methyl-reducing methanogen.</title>
        <authorList>
            <person name="Nobu M.K."/>
            <person name="Narihiro T."/>
            <person name="Kuroda K."/>
            <person name="Mei R."/>
            <person name="Liu W.T."/>
        </authorList>
    </citation>
    <scope>NUCLEOTIDE SEQUENCE [LARGE SCALE GENOMIC DNA]</scope>
    <source>
        <strain evidence="1">U1lsi0528_Bin055</strain>
    </source>
</reference>
<evidence type="ECO:0000313" key="1">
    <source>
        <dbReference type="EMBL" id="KYC53011.1"/>
    </source>
</evidence>
<proteinExistence type="predicted"/>
<protein>
    <submittedName>
        <fullName evidence="1">Uncharacterized protein</fullName>
    </submittedName>
</protein>
<evidence type="ECO:0000313" key="2">
    <source>
        <dbReference type="Proteomes" id="UP000075398"/>
    </source>
</evidence>
<comment type="caution">
    <text evidence="1">The sequence shown here is derived from an EMBL/GenBank/DDBJ whole genome shotgun (WGS) entry which is preliminary data.</text>
</comment>
<dbReference type="AlphaFoldDB" id="A0A150J744"/>
<dbReference type="Proteomes" id="UP000075398">
    <property type="component" value="Unassembled WGS sequence"/>
</dbReference>
<name>A0A150J744_9EURY</name>
<accession>A0A150J744</accession>
<gene>
    <name evidence="1" type="ORF">AMQ22_00489</name>
</gene>
<sequence>MLGYSRIKEKIINFYRIKNKIKTKIRRKALVEPAIDKTIRGVNNFYATLLIINYNLR</sequence>